<evidence type="ECO:0000256" key="11">
    <source>
        <dbReference type="ARBA" id="ARBA00023136"/>
    </source>
</evidence>
<dbReference type="GeneID" id="28662256"/>
<comment type="similarity">
    <text evidence="2">Belongs to the NapC/NirT/NrfH family.</text>
</comment>
<dbReference type="InterPro" id="IPR051174">
    <property type="entry name" value="Cytochrome_c-type_ET"/>
</dbReference>
<proteinExistence type="inferred from homology"/>
<feature type="binding site" evidence="13">
    <location>
        <position position="95"/>
    </location>
    <ligand>
        <name>a menaquinol</name>
        <dbReference type="ChEBI" id="CHEBI:18151"/>
    </ligand>
</feature>
<dbReference type="AlphaFoldDB" id="A0A0M5MEL8"/>
<dbReference type="PIRSF" id="PIRSF000013">
    <property type="entry name" value="4_hem_cytochrm_NapC"/>
    <property type="match status" value="1"/>
</dbReference>
<evidence type="ECO:0000256" key="8">
    <source>
        <dbReference type="ARBA" id="ARBA00022982"/>
    </source>
</evidence>
<gene>
    <name evidence="17" type="ORF">CCON33237_0582</name>
</gene>
<feature type="binding site" description="axial binding residue" evidence="14">
    <location>
        <position position="129"/>
    </location>
    <ligand>
        <name>heme</name>
        <dbReference type="ChEBI" id="CHEBI:30413"/>
        <label>3</label>
    </ligand>
    <ligandPart>
        <name>Fe</name>
        <dbReference type="ChEBI" id="CHEBI:18248"/>
    </ligandPart>
</feature>
<dbReference type="InterPro" id="IPR036280">
    <property type="entry name" value="Multihaem_cyt_sf"/>
</dbReference>
<dbReference type="KEGG" id="ccoc:CCON33237_0582"/>
<dbReference type="GO" id="GO:0009055">
    <property type="term" value="F:electron transfer activity"/>
    <property type="evidence" value="ECO:0007669"/>
    <property type="project" value="TreeGrafter"/>
</dbReference>
<evidence type="ECO:0000256" key="2">
    <source>
        <dbReference type="ARBA" id="ARBA00007395"/>
    </source>
</evidence>
<evidence type="ECO:0000256" key="6">
    <source>
        <dbReference type="ARBA" id="ARBA00022692"/>
    </source>
</evidence>
<evidence type="ECO:0000259" key="16">
    <source>
        <dbReference type="Pfam" id="PF03264"/>
    </source>
</evidence>
<evidence type="ECO:0000256" key="4">
    <source>
        <dbReference type="ARBA" id="ARBA00022475"/>
    </source>
</evidence>
<keyword evidence="3 12" id="KW-0813">Transport</keyword>
<dbReference type="GO" id="GO:0009061">
    <property type="term" value="P:anaerobic respiration"/>
    <property type="evidence" value="ECO:0007669"/>
    <property type="project" value="TreeGrafter"/>
</dbReference>
<dbReference type="InterPro" id="IPR024717">
    <property type="entry name" value="NapC/NirT/NrfH"/>
</dbReference>
<dbReference type="SUPFAM" id="SSF48695">
    <property type="entry name" value="Multiheme cytochromes"/>
    <property type="match status" value="1"/>
</dbReference>
<evidence type="ECO:0000256" key="5">
    <source>
        <dbReference type="ARBA" id="ARBA00022617"/>
    </source>
</evidence>
<keyword evidence="5 12" id="KW-0349">Heme</keyword>
<evidence type="ECO:0000256" key="12">
    <source>
        <dbReference type="PIRNR" id="PIRNR000013"/>
    </source>
</evidence>
<dbReference type="RefSeq" id="WP_054196326.1">
    <property type="nucleotide sequence ID" value="NZ_CABPUL010000006.1"/>
</dbReference>
<dbReference type="Proteomes" id="UP000066049">
    <property type="component" value="Chromosome"/>
</dbReference>
<dbReference type="Pfam" id="PF03264">
    <property type="entry name" value="Cytochrom_NNT"/>
    <property type="match status" value="1"/>
</dbReference>
<feature type="binding site" description="axial binding residue" evidence="14">
    <location>
        <position position="95"/>
    </location>
    <ligand>
        <name>heme</name>
        <dbReference type="ChEBI" id="CHEBI:30413"/>
        <label>1</label>
    </ligand>
    <ligandPart>
        <name>Fe</name>
        <dbReference type="ChEBI" id="CHEBI:18248"/>
    </ligandPart>
</feature>
<reference evidence="18" key="1">
    <citation type="submission" date="2015-08" db="EMBL/GenBank/DDBJ databases">
        <title>Comparative genomics of the Campylobacter concisus group.</title>
        <authorList>
            <person name="Miller W.G."/>
            <person name="Yee E."/>
            <person name="Chapman M.H."/>
            <person name="Huynh S."/>
            <person name="Bono J.L."/>
            <person name="On S.L.W."/>
            <person name="St Leger J."/>
            <person name="Foster G."/>
            <person name="Parker C.T."/>
        </authorList>
    </citation>
    <scope>NUCLEOTIDE SEQUENCE [LARGE SCALE GENOMIC DNA]</scope>
    <source>
        <strain evidence="18">ATCC 33237</strain>
    </source>
</reference>
<comment type="cofactor">
    <cofactor evidence="13">
        <name>heme</name>
        <dbReference type="ChEBI" id="CHEBI:30413"/>
    </cofactor>
    <text evidence="13">Binds 4 heme groups per subunit.</text>
</comment>
<dbReference type="PANTHER" id="PTHR30333">
    <property type="entry name" value="CYTOCHROME C-TYPE PROTEIN"/>
    <property type="match status" value="1"/>
</dbReference>
<keyword evidence="9 15" id="KW-1133">Transmembrane helix</keyword>
<keyword evidence="4" id="KW-1003">Cell membrane</keyword>
<feature type="binding site" description="covalent" evidence="13">
    <location>
        <position position="44"/>
    </location>
    <ligand>
        <name>heme</name>
        <dbReference type="ChEBI" id="CHEBI:30413"/>
        <label>1</label>
    </ligand>
</feature>
<dbReference type="Gene3D" id="1.10.3820.10">
    <property type="entry name" value="Di-heme elbow motif domain"/>
    <property type="match status" value="1"/>
</dbReference>
<dbReference type="GO" id="GO:0019333">
    <property type="term" value="P:denitrification pathway"/>
    <property type="evidence" value="ECO:0007669"/>
    <property type="project" value="InterPro"/>
</dbReference>
<keyword evidence="6 15" id="KW-0812">Transmembrane</keyword>
<dbReference type="PATRIC" id="fig|199.248.peg.612"/>
<dbReference type="InterPro" id="IPR038266">
    <property type="entry name" value="NapC/NirT_cytc_sf"/>
</dbReference>
<evidence type="ECO:0000256" key="13">
    <source>
        <dbReference type="PIRSR" id="PIRSR000013-1"/>
    </source>
</evidence>
<evidence type="ECO:0000256" key="14">
    <source>
        <dbReference type="PIRSR" id="PIRSR000013-2"/>
    </source>
</evidence>
<evidence type="ECO:0000256" key="15">
    <source>
        <dbReference type="SAM" id="Phobius"/>
    </source>
</evidence>
<feature type="binding site" description="axial binding residue" evidence="14">
    <location>
        <position position="163"/>
    </location>
    <ligand>
        <name>heme</name>
        <dbReference type="ChEBI" id="CHEBI:30413"/>
        <label>4</label>
    </ligand>
    <ligandPart>
        <name>Fe</name>
        <dbReference type="ChEBI" id="CHEBI:18248"/>
    </ligandPart>
</feature>
<feature type="binding site" description="covalent" evidence="13">
    <location>
        <position position="71"/>
    </location>
    <ligand>
        <name>heme</name>
        <dbReference type="ChEBI" id="CHEBI:30413"/>
        <label>2</label>
    </ligand>
</feature>
<evidence type="ECO:0000256" key="1">
    <source>
        <dbReference type="ARBA" id="ARBA00004162"/>
    </source>
</evidence>
<dbReference type="PANTHER" id="PTHR30333:SF3">
    <property type="entry name" value="CYTOCHROME C-TYPE PROTEIN TORY"/>
    <property type="match status" value="1"/>
</dbReference>
<evidence type="ECO:0000256" key="10">
    <source>
        <dbReference type="ARBA" id="ARBA00023004"/>
    </source>
</evidence>
<dbReference type="InterPro" id="IPR005126">
    <property type="entry name" value="NapC/NirT_cyt_c_N"/>
</dbReference>
<feature type="binding site" description="axial binding residue" evidence="14">
    <location>
        <position position="75"/>
    </location>
    <ligand>
        <name>heme</name>
        <dbReference type="ChEBI" id="CHEBI:30413"/>
        <label>2</label>
    </ligand>
    <ligandPart>
        <name>Fe</name>
        <dbReference type="ChEBI" id="CHEBI:18248"/>
    </ligandPart>
</feature>
<feature type="binding site" description="covalent" evidence="13">
    <location>
        <position position="125"/>
    </location>
    <ligand>
        <name>heme</name>
        <dbReference type="ChEBI" id="CHEBI:30413"/>
        <label>3</label>
    </ligand>
</feature>
<feature type="binding site" description="covalent" evidence="13">
    <location>
        <position position="159"/>
    </location>
    <ligand>
        <name>heme</name>
        <dbReference type="ChEBI" id="CHEBI:30413"/>
        <label>4</label>
    </ligand>
</feature>
<feature type="binding site" description="covalent" evidence="13">
    <location>
        <position position="128"/>
    </location>
    <ligand>
        <name>heme</name>
        <dbReference type="ChEBI" id="CHEBI:30413"/>
        <label>3</label>
    </ligand>
</feature>
<feature type="domain" description="NapC/NirT cytochrome c N-terminal" evidence="16">
    <location>
        <begin position="6"/>
        <end position="170"/>
    </location>
</feature>
<dbReference type="GO" id="GO:0020037">
    <property type="term" value="F:heme binding"/>
    <property type="evidence" value="ECO:0007669"/>
    <property type="project" value="InterPro"/>
</dbReference>
<keyword evidence="10 12" id="KW-0408">Iron</keyword>
<feature type="binding site" description="covalent" evidence="13">
    <location>
        <position position="41"/>
    </location>
    <ligand>
        <name>heme</name>
        <dbReference type="ChEBI" id="CHEBI:30413"/>
        <label>1</label>
    </ligand>
</feature>
<dbReference type="EMBL" id="CP012541">
    <property type="protein sequence ID" value="ALF47280.1"/>
    <property type="molecule type" value="Genomic_DNA"/>
</dbReference>
<comment type="subcellular location">
    <subcellularLocation>
        <location evidence="1">Cell membrane</location>
        <topology evidence="1">Single-pass membrane protein</topology>
    </subcellularLocation>
</comment>
<feature type="binding site" description="axial binding residue" evidence="14">
    <location>
        <position position="47"/>
    </location>
    <ligand>
        <name>heme</name>
        <dbReference type="ChEBI" id="CHEBI:30413"/>
        <label>1</label>
    </ligand>
    <ligandPart>
        <name>Fe</name>
        <dbReference type="ChEBI" id="CHEBI:18248"/>
    </ligandPart>
</feature>
<dbReference type="GO" id="GO:0046872">
    <property type="term" value="F:metal ion binding"/>
    <property type="evidence" value="ECO:0007669"/>
    <property type="project" value="UniProtKB-KW"/>
</dbReference>
<evidence type="ECO:0000256" key="9">
    <source>
        <dbReference type="ARBA" id="ARBA00022989"/>
    </source>
</evidence>
<evidence type="ECO:0000256" key="7">
    <source>
        <dbReference type="ARBA" id="ARBA00022723"/>
    </source>
</evidence>
<evidence type="ECO:0000313" key="18">
    <source>
        <dbReference type="Proteomes" id="UP000066049"/>
    </source>
</evidence>
<comment type="PTM">
    <text evidence="12">Binds 4 heme groups per subunit.</text>
</comment>
<name>A0A0M5MEL8_9BACT</name>
<feature type="binding site" description="covalent" evidence="13">
    <location>
        <position position="74"/>
    </location>
    <ligand>
        <name>heme</name>
        <dbReference type="ChEBI" id="CHEBI:30413"/>
        <label>2</label>
    </ligand>
</feature>
<accession>A0A0M5MEL8</accession>
<feature type="binding site" description="covalent" evidence="13">
    <location>
        <position position="162"/>
    </location>
    <ligand>
        <name>heme</name>
        <dbReference type="ChEBI" id="CHEBI:30413"/>
        <label>4</label>
    </ligand>
</feature>
<feature type="transmembrane region" description="Helical" evidence="15">
    <location>
        <begin position="9"/>
        <end position="29"/>
    </location>
</feature>
<dbReference type="GO" id="GO:0005886">
    <property type="term" value="C:plasma membrane"/>
    <property type="evidence" value="ECO:0007669"/>
    <property type="project" value="UniProtKB-SubCell"/>
</dbReference>
<keyword evidence="11 15" id="KW-0472">Membrane</keyword>
<feature type="binding site" description="axial binding residue" evidence="14">
    <location>
        <position position="168"/>
    </location>
    <ligand>
        <name>heme</name>
        <dbReference type="ChEBI" id="CHEBI:30413"/>
        <label>2</label>
    </ligand>
    <ligandPart>
        <name>Fe</name>
        <dbReference type="ChEBI" id="CHEBI:18248"/>
    </ligandPart>
</feature>
<evidence type="ECO:0000256" key="3">
    <source>
        <dbReference type="ARBA" id="ARBA00022448"/>
    </source>
</evidence>
<protein>
    <recommendedName>
        <fullName evidence="12">Cytochrome c-type protein</fullName>
    </recommendedName>
</protein>
<organism evidence="17 18">
    <name type="scientific">Campylobacter concisus</name>
    <dbReference type="NCBI Taxonomy" id="199"/>
    <lineage>
        <taxon>Bacteria</taxon>
        <taxon>Pseudomonadati</taxon>
        <taxon>Campylobacterota</taxon>
        <taxon>Epsilonproteobacteria</taxon>
        <taxon>Campylobacterales</taxon>
        <taxon>Campylobacteraceae</taxon>
        <taxon>Campylobacter</taxon>
    </lineage>
</organism>
<keyword evidence="8 12" id="KW-0249">Electron transport</keyword>
<keyword evidence="7 12" id="KW-0479">Metal-binding</keyword>
<evidence type="ECO:0000313" key="17">
    <source>
        <dbReference type="EMBL" id="ALF47280.1"/>
    </source>
</evidence>
<sequence>MAEVKKKFFVWSSVIIGIVIGLIASMGIADALHATGSGYICTICHTMDPMNAAYHEDVHGGNNKLGIKAECSACHLNHTSAYTYVLTKLKVSINDGYKTFFTDTDKIDWRKKREHASHFVYDSGCLTCHSNLKNVIQAGKSFLPHRDYFVLGNPNKKSCVDCHNHVGHKNLGLHIDKFEAIKKQENNKTK</sequence>